<dbReference type="Proteomes" id="UP001061991">
    <property type="component" value="Plasmid p_unnamed3"/>
</dbReference>
<sequence>MTRAAAQNGNTFIGAVQVGCPGPAKRCAAGHSLRFVLQQRGFWGKEGMQRLNYNIKTKTYVAHRVKLGYIRWDASVRDATYPNFSEGRRNKKLGGAAIMIIRDANTPRQ</sequence>
<evidence type="ECO:0000313" key="2">
    <source>
        <dbReference type="Proteomes" id="UP001061991"/>
    </source>
</evidence>
<keyword evidence="2" id="KW-1185">Reference proteome</keyword>
<evidence type="ECO:0000313" key="1">
    <source>
        <dbReference type="EMBL" id="UXN57619.1"/>
    </source>
</evidence>
<keyword evidence="1" id="KW-0614">Plasmid</keyword>
<geneLocation type="plasmid" evidence="1 2">
    <name>p_unnamed3</name>
</geneLocation>
<protein>
    <submittedName>
        <fullName evidence="1">Uncharacterized protein</fullName>
    </submittedName>
</protein>
<name>A0ACD4CVM2_9HYPH</name>
<dbReference type="EMBL" id="CP104970">
    <property type="protein sequence ID" value="UXN57619.1"/>
    <property type="molecule type" value="Genomic_DNA"/>
</dbReference>
<gene>
    <name evidence="1" type="ORF">N8E88_02010</name>
</gene>
<proteinExistence type="predicted"/>
<reference evidence="1" key="1">
    <citation type="submission" date="2022-09" db="EMBL/GenBank/DDBJ databases">
        <title>Interaction between co-microsymbionts with complementary sets of symbiotic genes in legume-rhizobium systems.</title>
        <authorList>
            <person name="Safronova V."/>
            <person name="Sazanova A."/>
            <person name="Afonin A."/>
            <person name="Chirak E."/>
        </authorList>
    </citation>
    <scope>NUCLEOTIDE SEQUENCE</scope>
    <source>
        <strain evidence="1">A18/3m</strain>
    </source>
</reference>
<accession>A0ACD4CVM2</accession>
<organism evidence="1 2">
    <name type="scientific">Phyllobacterium zundukense</name>
    <dbReference type="NCBI Taxonomy" id="1867719"/>
    <lineage>
        <taxon>Bacteria</taxon>
        <taxon>Pseudomonadati</taxon>
        <taxon>Pseudomonadota</taxon>
        <taxon>Alphaproteobacteria</taxon>
        <taxon>Hyphomicrobiales</taxon>
        <taxon>Phyllobacteriaceae</taxon>
        <taxon>Phyllobacterium</taxon>
    </lineage>
</organism>